<name>A0A1D1W4Q3_RAMVA</name>
<dbReference type="Proteomes" id="UP000186922">
    <property type="component" value="Unassembled WGS sequence"/>
</dbReference>
<keyword evidence="3" id="KW-1185">Reference proteome</keyword>
<dbReference type="PANTHER" id="PTHR18966">
    <property type="entry name" value="IONOTROPIC GLUTAMATE RECEPTOR"/>
    <property type="match status" value="1"/>
</dbReference>
<feature type="transmembrane region" description="Helical" evidence="1">
    <location>
        <begin position="288"/>
        <end position="308"/>
    </location>
</feature>
<protein>
    <submittedName>
        <fullName evidence="2">Uncharacterized protein</fullName>
    </submittedName>
</protein>
<evidence type="ECO:0000256" key="1">
    <source>
        <dbReference type="SAM" id="Phobius"/>
    </source>
</evidence>
<proteinExistence type="predicted"/>
<sequence>MSSAWGNIIAITAKGGARLQEVLERMDEMKVHKMGTKCLALHCGTNDLDQLVTGNQTRQERKEKMDQLLAATKSFWSLRKGRYGQLLLIEYPKRSYDTRRYPGSQDWWDMLVEHYNSGLKELAKATHIYFVPLQEFRKEAYQTRTHLRCEPPSRSGGRKDARKGEPLFVLAHAVQDAFKNHVLRAGTTKLNEKNPQRRPCTGSFEVATDAGCTLRTAGASLGSQGYAVGRGFTHCSSLKSAVSTAILKYMESGFMDNIRTKWLTGLSCQMDDSFSSMNQPRALGLEDFAGVFLLLSVGGAVCFPILLLDHLDYQCLPRLRMLPKTRLWHSRHIIFSQKFYRFINPVNLVSSSSSAKEFASSVKQGQVCNREPH</sequence>
<evidence type="ECO:0000313" key="3">
    <source>
        <dbReference type="Proteomes" id="UP000186922"/>
    </source>
</evidence>
<keyword evidence="1" id="KW-0472">Membrane</keyword>
<keyword evidence="1" id="KW-0812">Transmembrane</keyword>
<dbReference type="EMBL" id="BDGG01000018">
    <property type="protein sequence ID" value="GAV08472.1"/>
    <property type="molecule type" value="Genomic_DNA"/>
</dbReference>
<dbReference type="Gene3D" id="3.40.50.1110">
    <property type="entry name" value="SGNH hydrolase"/>
    <property type="match status" value="1"/>
</dbReference>
<dbReference type="Gene3D" id="3.40.190.10">
    <property type="entry name" value="Periplasmic binding protein-like II"/>
    <property type="match status" value="2"/>
</dbReference>
<dbReference type="STRING" id="947166.A0A1D1W4Q3"/>
<dbReference type="OrthoDB" id="5984008at2759"/>
<organism evidence="2 3">
    <name type="scientific">Ramazzottius varieornatus</name>
    <name type="common">Water bear</name>
    <name type="synonym">Tardigrade</name>
    <dbReference type="NCBI Taxonomy" id="947166"/>
    <lineage>
        <taxon>Eukaryota</taxon>
        <taxon>Metazoa</taxon>
        <taxon>Ecdysozoa</taxon>
        <taxon>Tardigrada</taxon>
        <taxon>Eutardigrada</taxon>
        <taxon>Parachela</taxon>
        <taxon>Hypsibioidea</taxon>
        <taxon>Ramazzottiidae</taxon>
        <taxon>Ramazzottius</taxon>
    </lineage>
</organism>
<comment type="caution">
    <text evidence="2">The sequence shown here is derived from an EMBL/GenBank/DDBJ whole genome shotgun (WGS) entry which is preliminary data.</text>
</comment>
<gene>
    <name evidence="2" type="primary">RvY_18155-1</name>
    <name evidence="2" type="synonym">RvY_18155.1</name>
    <name evidence="2" type="ORF">RvY_18155</name>
</gene>
<reference evidence="2 3" key="1">
    <citation type="journal article" date="2016" name="Nat. Commun.">
        <title>Extremotolerant tardigrade genome and improved radiotolerance of human cultured cells by tardigrade-unique protein.</title>
        <authorList>
            <person name="Hashimoto T."/>
            <person name="Horikawa D.D."/>
            <person name="Saito Y."/>
            <person name="Kuwahara H."/>
            <person name="Kozuka-Hata H."/>
            <person name="Shin-I T."/>
            <person name="Minakuchi Y."/>
            <person name="Ohishi K."/>
            <person name="Motoyama A."/>
            <person name="Aizu T."/>
            <person name="Enomoto A."/>
            <person name="Kondo K."/>
            <person name="Tanaka S."/>
            <person name="Hara Y."/>
            <person name="Koshikawa S."/>
            <person name="Sagara H."/>
            <person name="Miura T."/>
            <person name="Yokobori S."/>
            <person name="Miyagawa K."/>
            <person name="Suzuki Y."/>
            <person name="Kubo T."/>
            <person name="Oyama M."/>
            <person name="Kohara Y."/>
            <person name="Fujiyama A."/>
            <person name="Arakawa K."/>
            <person name="Katayama T."/>
            <person name="Toyoda A."/>
            <person name="Kunieda T."/>
        </authorList>
    </citation>
    <scope>NUCLEOTIDE SEQUENCE [LARGE SCALE GENOMIC DNA]</scope>
    <source>
        <strain evidence="2 3">YOKOZUNA-1</strain>
    </source>
</reference>
<dbReference type="AlphaFoldDB" id="A0A1D1W4Q3"/>
<dbReference type="SUPFAM" id="SSF52266">
    <property type="entry name" value="SGNH hydrolase"/>
    <property type="match status" value="1"/>
</dbReference>
<keyword evidence="1" id="KW-1133">Transmembrane helix</keyword>
<accession>A0A1D1W4Q3</accession>
<dbReference type="InterPro" id="IPR015683">
    <property type="entry name" value="Ionotropic_Glu_rcpt"/>
</dbReference>
<evidence type="ECO:0000313" key="2">
    <source>
        <dbReference type="EMBL" id="GAV08472.1"/>
    </source>
</evidence>
<dbReference type="InterPro" id="IPR036514">
    <property type="entry name" value="SGNH_hydro_sf"/>
</dbReference>